<evidence type="ECO:0000313" key="8">
    <source>
        <dbReference type="EMBL" id="QPS01141.1"/>
    </source>
</evidence>
<dbReference type="PANTHER" id="PTHR35794">
    <property type="entry name" value="CELL DIVISION PROTEIN DIVIVA"/>
    <property type="match status" value="1"/>
</dbReference>
<dbReference type="Gene3D" id="6.10.250.660">
    <property type="match status" value="1"/>
</dbReference>
<evidence type="ECO:0000256" key="7">
    <source>
        <dbReference type="SAM" id="MobiDB-lite"/>
    </source>
</evidence>
<organism evidence="8 9">
    <name type="scientific">Aerococcus urinae</name>
    <dbReference type="NCBI Taxonomy" id="1376"/>
    <lineage>
        <taxon>Bacteria</taxon>
        <taxon>Bacillati</taxon>
        <taxon>Bacillota</taxon>
        <taxon>Bacilli</taxon>
        <taxon>Lactobacillales</taxon>
        <taxon>Aerococcaceae</taxon>
        <taxon>Aerococcus</taxon>
    </lineage>
</organism>
<dbReference type="RefSeq" id="WP_060778003.1">
    <property type="nucleotide sequence ID" value="NZ_CAJHLF010000003.1"/>
</dbReference>
<keyword evidence="4 6" id="KW-0175">Coiled coil</keyword>
<evidence type="ECO:0000256" key="2">
    <source>
        <dbReference type="ARBA" id="ARBA00022490"/>
    </source>
</evidence>
<proteinExistence type="predicted"/>
<feature type="region of interest" description="Disordered" evidence="7">
    <location>
        <begin position="193"/>
        <end position="230"/>
    </location>
</feature>
<evidence type="ECO:0000256" key="1">
    <source>
        <dbReference type="ARBA" id="ARBA00004496"/>
    </source>
</evidence>
<dbReference type="NCBIfam" id="TIGR03544">
    <property type="entry name" value="DivI1A_domain"/>
    <property type="match status" value="1"/>
</dbReference>
<gene>
    <name evidence="8" type="ORF">I6G68_07180</name>
</gene>
<feature type="compositionally biased region" description="Basic and acidic residues" evidence="7">
    <location>
        <begin position="214"/>
        <end position="230"/>
    </location>
</feature>
<evidence type="ECO:0000256" key="3">
    <source>
        <dbReference type="ARBA" id="ARBA00022618"/>
    </source>
</evidence>
<dbReference type="EMBL" id="CP065662">
    <property type="protein sequence ID" value="QPS01141.1"/>
    <property type="molecule type" value="Genomic_DNA"/>
</dbReference>
<evidence type="ECO:0000313" key="9">
    <source>
        <dbReference type="Proteomes" id="UP000594771"/>
    </source>
</evidence>
<dbReference type="OrthoDB" id="9815492at2"/>
<sequence>MQAKQVREKKFNSKMRGYDKKEVDAYLKELSMVMDNLETNNQYLQQELYDVNNQLDEYREREASVNRSIVVAQQAADRVRADSLNEADLIIQKAESEAQKLLQTAADKANTIVKEKSRLREMSRYYIFQMQGLINNAKEVLDDPQWQELFADQEEEKVETPVLDEVLAGENFQVRNQEADQLYQEALDEAKHKQAQKEFFDQASGDQPAQMPEEAQKLFDEEAEKLDSDN</sequence>
<reference evidence="8 9" key="1">
    <citation type="submission" date="2020-12" db="EMBL/GenBank/DDBJ databases">
        <title>FDA dAtabase for Regulatory Grade micrObial Sequences (FDA-ARGOS): Supporting development and validation of Infectious Disease Dx tests.</title>
        <authorList>
            <person name="Sproer C."/>
            <person name="Gronow S."/>
            <person name="Severitt S."/>
            <person name="Schroder I."/>
            <person name="Tallon L."/>
            <person name="Sadzewicz L."/>
            <person name="Zhao X."/>
            <person name="Boylan J."/>
            <person name="Ott S."/>
            <person name="Bowen H."/>
            <person name="Vavikolanu K."/>
            <person name="Mehta A."/>
            <person name="Aluvathingal J."/>
            <person name="Nadendla S."/>
            <person name="Lowell S."/>
            <person name="Myers T."/>
            <person name="Yan Y."/>
            <person name="Sichtig H."/>
        </authorList>
    </citation>
    <scope>NUCLEOTIDE SEQUENCE [LARGE SCALE GENOMIC DNA]</scope>
    <source>
        <strain evidence="8 9">FDAARGOS_911</strain>
    </source>
</reference>
<dbReference type="GO" id="GO:0051301">
    <property type="term" value="P:cell division"/>
    <property type="evidence" value="ECO:0007669"/>
    <property type="project" value="UniProtKB-KW"/>
</dbReference>
<dbReference type="InterPro" id="IPR019933">
    <property type="entry name" value="DivIVA_domain"/>
</dbReference>
<dbReference type="InterPro" id="IPR007793">
    <property type="entry name" value="DivIVA_fam"/>
</dbReference>
<feature type="coiled-coil region" evidence="6">
    <location>
        <begin position="27"/>
        <end position="111"/>
    </location>
</feature>
<dbReference type="Pfam" id="PF05103">
    <property type="entry name" value="DivIVA"/>
    <property type="match status" value="1"/>
</dbReference>
<dbReference type="AlphaFoldDB" id="A0A0X8FE02"/>
<dbReference type="GeneID" id="35767750"/>
<accession>A0A0X8FE02</accession>
<keyword evidence="5" id="KW-0131">Cell cycle</keyword>
<dbReference type="Proteomes" id="UP000594771">
    <property type="component" value="Chromosome"/>
</dbReference>
<dbReference type="GO" id="GO:0005737">
    <property type="term" value="C:cytoplasm"/>
    <property type="evidence" value="ECO:0007669"/>
    <property type="project" value="UniProtKB-SubCell"/>
</dbReference>
<keyword evidence="2" id="KW-0963">Cytoplasm</keyword>
<name>A0A0X8FE02_9LACT</name>
<evidence type="ECO:0000256" key="5">
    <source>
        <dbReference type="ARBA" id="ARBA00023306"/>
    </source>
</evidence>
<keyword evidence="3" id="KW-0132">Cell division</keyword>
<dbReference type="PANTHER" id="PTHR35794:SF1">
    <property type="entry name" value="CELL CYCLE PROTEIN GPSB"/>
    <property type="match status" value="1"/>
</dbReference>
<evidence type="ECO:0000256" key="6">
    <source>
        <dbReference type="SAM" id="Coils"/>
    </source>
</evidence>
<comment type="subcellular location">
    <subcellularLocation>
        <location evidence="1">Cytoplasm</location>
    </subcellularLocation>
</comment>
<evidence type="ECO:0000256" key="4">
    <source>
        <dbReference type="ARBA" id="ARBA00023054"/>
    </source>
</evidence>
<protein>
    <submittedName>
        <fullName evidence="8">DivIVA domain-containing protein</fullName>
    </submittedName>
</protein>
<dbReference type="KEGG" id="aun:AWM73_02870"/>